<reference evidence="1 2" key="2">
    <citation type="submission" date="2018-11" db="EMBL/GenBank/DDBJ databases">
        <authorList>
            <consortium name="Pathogen Informatics"/>
        </authorList>
    </citation>
    <scope>NUCLEOTIDE SEQUENCE [LARGE SCALE GENOMIC DNA]</scope>
    <source>
        <strain evidence="1">Dakar</strain>
        <strain evidence="2">Dakar, Senegal</strain>
    </source>
</reference>
<evidence type="ECO:0000313" key="2">
    <source>
        <dbReference type="Proteomes" id="UP000279833"/>
    </source>
</evidence>
<sequence>MAFPKMTPYIALHSISPIIRSLRSKSVPYNVRLCITRKIISGEETYRGFSFPWSHTSSSL</sequence>
<dbReference type="EMBL" id="UZAK01007798">
    <property type="protein sequence ID" value="VDO93334.1"/>
    <property type="molecule type" value="Genomic_DNA"/>
</dbReference>
<dbReference type="Proteomes" id="UP000279833">
    <property type="component" value="Unassembled WGS sequence"/>
</dbReference>
<accession>A0A183JQY5</accession>
<reference evidence="3" key="1">
    <citation type="submission" date="2016-06" db="UniProtKB">
        <authorList>
            <consortium name="WormBaseParasite"/>
        </authorList>
    </citation>
    <scope>IDENTIFICATION</scope>
</reference>
<evidence type="ECO:0000313" key="1">
    <source>
        <dbReference type="EMBL" id="VDO93334.1"/>
    </source>
</evidence>
<evidence type="ECO:0000313" key="3">
    <source>
        <dbReference type="WBParaSite" id="SCUD_0000512401-mRNA-1"/>
    </source>
</evidence>
<keyword evidence="2" id="KW-1185">Reference proteome</keyword>
<dbReference type="AlphaFoldDB" id="A0A183JQY5"/>
<protein>
    <submittedName>
        <fullName evidence="3">Ovule protein</fullName>
    </submittedName>
</protein>
<organism evidence="3">
    <name type="scientific">Schistosoma curassoni</name>
    <dbReference type="NCBI Taxonomy" id="6186"/>
    <lineage>
        <taxon>Eukaryota</taxon>
        <taxon>Metazoa</taxon>
        <taxon>Spiralia</taxon>
        <taxon>Lophotrochozoa</taxon>
        <taxon>Platyhelminthes</taxon>
        <taxon>Trematoda</taxon>
        <taxon>Digenea</taxon>
        <taxon>Strigeidida</taxon>
        <taxon>Schistosomatoidea</taxon>
        <taxon>Schistosomatidae</taxon>
        <taxon>Schistosoma</taxon>
    </lineage>
</organism>
<gene>
    <name evidence="1" type="ORF">SCUD_LOCUS5124</name>
</gene>
<dbReference type="WBParaSite" id="SCUD_0000512401-mRNA-1">
    <property type="protein sequence ID" value="SCUD_0000512401-mRNA-1"/>
    <property type="gene ID" value="SCUD_0000512401"/>
</dbReference>
<name>A0A183JQY5_9TREM</name>
<proteinExistence type="predicted"/>